<organism evidence="1 2">
    <name type="scientific">Salibaculum griseiflavum</name>
    <dbReference type="NCBI Taxonomy" id="1914409"/>
    <lineage>
        <taxon>Bacteria</taxon>
        <taxon>Pseudomonadati</taxon>
        <taxon>Pseudomonadota</taxon>
        <taxon>Alphaproteobacteria</taxon>
        <taxon>Rhodobacterales</taxon>
        <taxon>Roseobacteraceae</taxon>
        <taxon>Salibaculum</taxon>
    </lineage>
</organism>
<dbReference type="EMBL" id="QETF01000002">
    <property type="protein sequence ID" value="PWG18141.1"/>
    <property type="molecule type" value="Genomic_DNA"/>
</dbReference>
<comment type="caution">
    <text evidence="1">The sequence shown here is derived from an EMBL/GenBank/DDBJ whole genome shotgun (WGS) entry which is preliminary data.</text>
</comment>
<dbReference type="Proteomes" id="UP000245293">
    <property type="component" value="Unassembled WGS sequence"/>
</dbReference>
<protein>
    <recommendedName>
        <fullName evidence="3">SatD family (SatD)</fullName>
    </recommendedName>
</protein>
<dbReference type="OrthoDB" id="7210707at2"/>
<dbReference type="AlphaFoldDB" id="A0A2V1P6L0"/>
<sequence length="214" mass="22779">MNATVFTGDLIGSREATTEVIEDSLAALSDAASRAARLLDTDLRFTRHRGDGWQILLTQPRQTLFLCLALLAGLRAADTGLDTRIGIGIDRIESPGTSDLSDAAGPAFVMAGDMLHALGAPRRKELVLLGGGGAQPWHNAVVALVDWIARGWTPEQAEALSLVLLETGQDTNAKRAERLGISRQAFESRLKGTGHDALAVARSAFEAHDFEGTP</sequence>
<proteinExistence type="predicted"/>
<evidence type="ECO:0008006" key="3">
    <source>
        <dbReference type="Google" id="ProtNLM"/>
    </source>
</evidence>
<reference evidence="2" key="1">
    <citation type="submission" date="2018-05" db="EMBL/GenBank/DDBJ databases">
        <authorList>
            <person name="Du Z."/>
            <person name="Wang X."/>
        </authorList>
    </citation>
    <scope>NUCLEOTIDE SEQUENCE [LARGE SCALE GENOMIC DNA]</scope>
    <source>
        <strain evidence="2">WDS4C29</strain>
    </source>
</reference>
<evidence type="ECO:0000313" key="2">
    <source>
        <dbReference type="Proteomes" id="UP000245293"/>
    </source>
</evidence>
<gene>
    <name evidence="1" type="ORF">DFK10_02490</name>
</gene>
<keyword evidence="2" id="KW-1185">Reference proteome</keyword>
<accession>A0A2V1P6L0</accession>
<evidence type="ECO:0000313" key="1">
    <source>
        <dbReference type="EMBL" id="PWG18141.1"/>
    </source>
</evidence>
<dbReference type="RefSeq" id="WP_109386236.1">
    <property type="nucleotide sequence ID" value="NZ_QETF01000002.1"/>
</dbReference>
<name>A0A2V1P6L0_9RHOB</name>